<accession>A0A367V5Z3</accession>
<comment type="caution">
    <text evidence="2">The sequence shown here is derived from an EMBL/GenBank/DDBJ whole genome shotgun (WGS) entry which is preliminary data.</text>
</comment>
<sequence>MPSLPTNAPCPCGTGDAYVSCCGKYHSGNASTETAEKLMRSRYSAFVLRDGTYLLSTLAEENRSGFNADTIAQDRTRWTGLEIIDVVSGGVLDQTGIVEFIAHFEENGAKHQLHERSNFERRNGRWLYVDGVFPGAQRDAGAASVSSGSVKTGRNDPCPCGSGKKFKKCCG</sequence>
<evidence type="ECO:0000313" key="2">
    <source>
        <dbReference type="EMBL" id="RCK20628.1"/>
    </source>
</evidence>
<proteinExistence type="predicted"/>
<dbReference type="InterPro" id="IPR048469">
    <property type="entry name" value="YchJ-like_M"/>
</dbReference>
<evidence type="ECO:0000259" key="1">
    <source>
        <dbReference type="Pfam" id="PF17775"/>
    </source>
</evidence>
<dbReference type="EMBL" id="JPWB01000007">
    <property type="protein sequence ID" value="RCK20628.1"/>
    <property type="molecule type" value="Genomic_DNA"/>
</dbReference>
<dbReference type="InterPro" id="IPR032710">
    <property type="entry name" value="NTF2-like_dom_sf"/>
</dbReference>
<organism evidence="2 3">
    <name type="scientific">Thalassospira profundimaris</name>
    <dbReference type="NCBI Taxonomy" id="502049"/>
    <lineage>
        <taxon>Bacteria</taxon>
        <taxon>Pseudomonadati</taxon>
        <taxon>Pseudomonadota</taxon>
        <taxon>Alphaproteobacteria</taxon>
        <taxon>Rhodospirillales</taxon>
        <taxon>Thalassospiraceae</taxon>
        <taxon>Thalassospira</taxon>
    </lineage>
</organism>
<evidence type="ECO:0000313" key="3">
    <source>
        <dbReference type="Proteomes" id="UP000253061"/>
    </source>
</evidence>
<protein>
    <submittedName>
        <fullName evidence="2">SecC motif-containing protein</fullName>
    </submittedName>
</protein>
<dbReference type="Pfam" id="PF02810">
    <property type="entry name" value="SEC-C"/>
    <property type="match status" value="1"/>
</dbReference>
<name>A0A367V5Z3_9PROT</name>
<dbReference type="Pfam" id="PF17775">
    <property type="entry name" value="YchJ_M-like"/>
    <property type="match status" value="1"/>
</dbReference>
<dbReference type="Proteomes" id="UP000253061">
    <property type="component" value="Unassembled WGS sequence"/>
</dbReference>
<dbReference type="PANTHER" id="PTHR33747:SF1">
    <property type="entry name" value="ADENYLATE CYCLASE-ASSOCIATED CAP C-TERMINAL DOMAIN-CONTAINING PROTEIN"/>
    <property type="match status" value="1"/>
</dbReference>
<dbReference type="InterPro" id="IPR004027">
    <property type="entry name" value="SEC_C_motif"/>
</dbReference>
<dbReference type="AlphaFoldDB" id="A0A367V5Z3"/>
<dbReference type="Gene3D" id="3.10.450.50">
    <property type="match status" value="1"/>
</dbReference>
<dbReference type="SUPFAM" id="SSF103642">
    <property type="entry name" value="Sec-C motif"/>
    <property type="match status" value="2"/>
</dbReference>
<gene>
    <name evidence="2" type="ORF">TH6_16395</name>
</gene>
<feature type="domain" description="YchJ-like middle NTF2-like" evidence="1">
    <location>
        <begin position="34"/>
        <end position="131"/>
    </location>
</feature>
<reference evidence="2 3" key="1">
    <citation type="submission" date="2014-07" db="EMBL/GenBank/DDBJ databases">
        <title>Draft genome sequence of Thalassospira profundimaris R8-17.</title>
        <authorList>
            <person name="Lai Q."/>
            <person name="Shao Z."/>
        </authorList>
    </citation>
    <scope>NUCLEOTIDE SEQUENCE [LARGE SCALE GENOMIC DNA]</scope>
    <source>
        <strain evidence="2 3">R8-17</strain>
    </source>
</reference>
<dbReference type="RefSeq" id="WP_062954902.1">
    <property type="nucleotide sequence ID" value="NZ_JPWB01000007.1"/>
</dbReference>
<dbReference type="SUPFAM" id="SSF54427">
    <property type="entry name" value="NTF2-like"/>
    <property type="match status" value="1"/>
</dbReference>
<dbReference type="PANTHER" id="PTHR33747">
    <property type="entry name" value="UPF0225 PROTEIN SCO1677"/>
    <property type="match status" value="1"/>
</dbReference>